<dbReference type="RefSeq" id="WP_275468902.1">
    <property type="nucleotide sequence ID" value="NZ_CP110232.1"/>
</dbReference>
<name>A0AAF0CUI1_9ENTE</name>
<feature type="chain" id="PRO_5041961328" evidence="2">
    <location>
        <begin position="27"/>
        <end position="337"/>
    </location>
</feature>
<evidence type="ECO:0000313" key="6">
    <source>
        <dbReference type="Proteomes" id="UP001179647"/>
    </source>
</evidence>
<dbReference type="KEGG" id="vie:OL234_09035"/>
<evidence type="ECO:0000256" key="2">
    <source>
        <dbReference type="SAM" id="SignalP"/>
    </source>
</evidence>
<accession>A0AAF0CUI1</accession>
<feature type="domain" description="WxL Interacting Protein host binding" evidence="4">
    <location>
        <begin position="158"/>
        <end position="292"/>
    </location>
</feature>
<keyword evidence="2" id="KW-0732">Signal</keyword>
<feature type="domain" description="WxL Interacting Protein peptidoglycan binding" evidence="3">
    <location>
        <begin position="36"/>
        <end position="149"/>
    </location>
</feature>
<evidence type="ECO:0000259" key="4">
    <source>
        <dbReference type="Pfam" id="PF11797"/>
    </source>
</evidence>
<dbReference type="InterPro" id="IPR010317">
    <property type="entry name" value="WxLIP_PGBD"/>
</dbReference>
<gene>
    <name evidence="5" type="ORF">OL234_09035</name>
</gene>
<keyword evidence="6" id="KW-1185">Reference proteome</keyword>
<dbReference type="EMBL" id="CP110232">
    <property type="protein sequence ID" value="WEG73099.1"/>
    <property type="molecule type" value="Genomic_DNA"/>
</dbReference>
<keyword evidence="1" id="KW-1133">Transmembrane helix</keyword>
<evidence type="ECO:0000256" key="1">
    <source>
        <dbReference type="SAM" id="Phobius"/>
    </source>
</evidence>
<dbReference type="InterPro" id="IPR021759">
    <property type="entry name" value="WxLIP_HBD"/>
</dbReference>
<keyword evidence="1" id="KW-0812">Transmembrane</keyword>
<reference evidence="5" key="1">
    <citation type="submission" date="2022-10" db="EMBL/GenBank/DDBJ databases">
        <title>Vagococcus sp. isolated from poultry meat.</title>
        <authorList>
            <person name="Johansson P."/>
            <person name="Bjorkroth J."/>
        </authorList>
    </citation>
    <scope>NUCLEOTIDE SEQUENCE</scope>
    <source>
        <strain evidence="5">STAA11</strain>
    </source>
</reference>
<protein>
    <submittedName>
        <fullName evidence="5">DUF916 and DUF3324 domain-containing protein</fullName>
    </submittedName>
</protein>
<evidence type="ECO:0000313" key="5">
    <source>
        <dbReference type="EMBL" id="WEG73099.1"/>
    </source>
</evidence>
<sequence length="337" mass="37832">MLKKLKRLVMMTLILISLGLGNSALASENKLNFTPTIKQTEQKMDDSQTDFKLKGEAGKTVELALEIKNESDQPISLKTGMKDAATNNQGIVNYTADQKVINKELSLAKLADYTEKFTLNGYEKKGIKIKITLPKKPFSGILLGGLLIEQEADKKGTSMIKNAFSYSIPVVVVESEENIDADLVFNKVSPELTGGRNALKISLDNPVNNLLPEAKYHVDVTKKNEKEILYKDELKGISFAPNSTFHHYVEMGKDTYKAGSYIAHIKVNSPYGDWQWNELFEIKTDVAKKLNEESVSIERMSQMMKIMILVVILLVVLLLIILYVMRRKLKAAKNNKT</sequence>
<feature type="transmembrane region" description="Helical" evidence="1">
    <location>
        <begin position="306"/>
        <end position="325"/>
    </location>
</feature>
<dbReference type="Pfam" id="PF06030">
    <property type="entry name" value="WxLIP_PGBD"/>
    <property type="match status" value="1"/>
</dbReference>
<dbReference type="Pfam" id="PF11797">
    <property type="entry name" value="WxLIP_HBD"/>
    <property type="match status" value="1"/>
</dbReference>
<feature type="signal peptide" evidence="2">
    <location>
        <begin position="1"/>
        <end position="26"/>
    </location>
</feature>
<dbReference type="AlphaFoldDB" id="A0AAF0CUI1"/>
<organism evidence="5 6">
    <name type="scientific">Vagococcus intermedius</name>
    <dbReference type="NCBI Taxonomy" id="2991418"/>
    <lineage>
        <taxon>Bacteria</taxon>
        <taxon>Bacillati</taxon>
        <taxon>Bacillota</taxon>
        <taxon>Bacilli</taxon>
        <taxon>Lactobacillales</taxon>
        <taxon>Enterococcaceae</taxon>
        <taxon>Vagococcus</taxon>
    </lineage>
</organism>
<keyword evidence="1" id="KW-0472">Membrane</keyword>
<proteinExistence type="predicted"/>
<evidence type="ECO:0000259" key="3">
    <source>
        <dbReference type="Pfam" id="PF06030"/>
    </source>
</evidence>
<dbReference type="Proteomes" id="UP001179647">
    <property type="component" value="Chromosome"/>
</dbReference>